<accession>A0A1H4B017</accession>
<evidence type="ECO:0000259" key="2">
    <source>
        <dbReference type="Pfam" id="PF03432"/>
    </source>
</evidence>
<proteinExistence type="predicted"/>
<feature type="domain" description="MobA/VirD2-like nuclease" evidence="2">
    <location>
        <begin position="40"/>
        <end position="150"/>
    </location>
</feature>
<dbReference type="STRING" id="551991.SAMN05192529_11767"/>
<feature type="region of interest" description="Disordered" evidence="1">
    <location>
        <begin position="291"/>
        <end position="318"/>
    </location>
</feature>
<reference evidence="3 4" key="1">
    <citation type="submission" date="2016-10" db="EMBL/GenBank/DDBJ databases">
        <authorList>
            <person name="de Groot N.N."/>
        </authorList>
    </citation>
    <scope>NUCLEOTIDE SEQUENCE [LARGE SCALE GENOMIC DNA]</scope>
    <source>
        <strain evidence="3 4">Vu-144</strain>
    </source>
</reference>
<evidence type="ECO:0000256" key="1">
    <source>
        <dbReference type="SAM" id="MobiDB-lite"/>
    </source>
</evidence>
<name>A0A1H4B017_9BACT</name>
<sequence>MVIKILRSSSPSNLISYLLGPGSSGDDSRAKIVTGNYLDLEGTKDELATGFAAYAGGSKLKHPCFHCIVSLPPGEALTESQAHELIQDIENTLKMEHYPYLAVQHVEKSHNHYHLAIGRHSPLHNKVLHDPFSYRILTKLAREKERQWGLKQLPDPFKKEAFVRSDQRKASIRAKVIESLTKADNYDDFVRELKLHGIDVFKQRGINYSDGAIRVKGSDPCINFSLGKVQAILKSKQEISLQTVSSALPTVIGNSVYEPEGGKGESEATNCLGVLEGLLSGAGQDINQIATAASSGRRSDEEDEEYWKKKKRKQKRLY</sequence>
<dbReference type="Proteomes" id="UP000199041">
    <property type="component" value="Unassembled WGS sequence"/>
</dbReference>
<gene>
    <name evidence="3" type="ORF">SAMN05192529_11767</name>
</gene>
<organism evidence="3 4">
    <name type="scientific">Arachidicoccus rhizosphaerae</name>
    <dbReference type="NCBI Taxonomy" id="551991"/>
    <lineage>
        <taxon>Bacteria</taxon>
        <taxon>Pseudomonadati</taxon>
        <taxon>Bacteroidota</taxon>
        <taxon>Chitinophagia</taxon>
        <taxon>Chitinophagales</taxon>
        <taxon>Chitinophagaceae</taxon>
        <taxon>Arachidicoccus</taxon>
    </lineage>
</organism>
<dbReference type="InterPro" id="IPR005094">
    <property type="entry name" value="Endonuclease_MobA/VirD2"/>
</dbReference>
<keyword evidence="4" id="KW-1185">Reference proteome</keyword>
<dbReference type="AlphaFoldDB" id="A0A1H4B017"/>
<evidence type="ECO:0000313" key="4">
    <source>
        <dbReference type="Proteomes" id="UP000199041"/>
    </source>
</evidence>
<dbReference type="RefSeq" id="WP_091399662.1">
    <property type="nucleotide sequence ID" value="NZ_FNQY01000017.1"/>
</dbReference>
<dbReference type="OrthoDB" id="1525197at2"/>
<dbReference type="EMBL" id="FNQY01000017">
    <property type="protein sequence ID" value="SEA41469.1"/>
    <property type="molecule type" value="Genomic_DNA"/>
</dbReference>
<feature type="compositionally biased region" description="Basic residues" evidence="1">
    <location>
        <begin position="308"/>
        <end position="318"/>
    </location>
</feature>
<dbReference type="Pfam" id="PF03432">
    <property type="entry name" value="Relaxase"/>
    <property type="match status" value="1"/>
</dbReference>
<evidence type="ECO:0000313" key="3">
    <source>
        <dbReference type="EMBL" id="SEA41469.1"/>
    </source>
</evidence>
<protein>
    <submittedName>
        <fullName evidence="3">Relaxase/Mobilisation nuclease domain-containing protein</fullName>
    </submittedName>
</protein>